<dbReference type="InterPro" id="IPR000504">
    <property type="entry name" value="RRM_dom"/>
</dbReference>
<dbReference type="PANTHER" id="PTHR48034">
    <property type="entry name" value="TRANSFORMER-2 SEX-DETERMINING PROTEIN-RELATED"/>
    <property type="match status" value="1"/>
</dbReference>
<keyword evidence="4" id="KW-1185">Reference proteome</keyword>
<dbReference type="Gene3D" id="3.30.70.330">
    <property type="match status" value="1"/>
</dbReference>
<reference evidence="3" key="1">
    <citation type="submission" date="2023-06" db="EMBL/GenBank/DDBJ databases">
        <title>Genome-scale phylogeny and comparative genomics of the fungal order Sordariales.</title>
        <authorList>
            <consortium name="Lawrence Berkeley National Laboratory"/>
            <person name="Hensen N."/>
            <person name="Bonometti L."/>
            <person name="Westerberg I."/>
            <person name="Brannstrom I.O."/>
            <person name="Guillou S."/>
            <person name="Cros-Aarteil S."/>
            <person name="Calhoun S."/>
            <person name="Haridas S."/>
            <person name="Kuo A."/>
            <person name="Mondo S."/>
            <person name="Pangilinan J."/>
            <person name="Riley R."/>
            <person name="Labutti K."/>
            <person name="Andreopoulos B."/>
            <person name="Lipzen A."/>
            <person name="Chen C."/>
            <person name="Yanf M."/>
            <person name="Daum C."/>
            <person name="Ng V."/>
            <person name="Clum A."/>
            <person name="Steindorff A."/>
            <person name="Ohm R."/>
            <person name="Martin F."/>
            <person name="Silar P."/>
            <person name="Natvig D."/>
            <person name="Lalanne C."/>
            <person name="Gautier V."/>
            <person name="Ament-Velasquez S.L."/>
            <person name="Kruys A."/>
            <person name="Hutchinson M.I."/>
            <person name="Powell A.J."/>
            <person name="Barry K."/>
            <person name="Miller A.N."/>
            <person name="Grigoriev I.V."/>
            <person name="Debuchy R."/>
            <person name="Gladieux P."/>
            <person name="Thoren M.H."/>
            <person name="Johannesson H."/>
        </authorList>
    </citation>
    <scope>NUCLEOTIDE SEQUENCE</scope>
    <source>
        <strain evidence="3">CBS 307.81</strain>
    </source>
</reference>
<comment type="caution">
    <text evidence="3">The sequence shown here is derived from an EMBL/GenBank/DDBJ whole genome shotgun (WGS) entry which is preliminary data.</text>
</comment>
<dbReference type="InterPro" id="IPR035979">
    <property type="entry name" value="RBD_domain_sf"/>
</dbReference>
<organism evidence="3 4">
    <name type="scientific">Cercophora samala</name>
    <dbReference type="NCBI Taxonomy" id="330535"/>
    <lineage>
        <taxon>Eukaryota</taxon>
        <taxon>Fungi</taxon>
        <taxon>Dikarya</taxon>
        <taxon>Ascomycota</taxon>
        <taxon>Pezizomycotina</taxon>
        <taxon>Sordariomycetes</taxon>
        <taxon>Sordariomycetidae</taxon>
        <taxon>Sordariales</taxon>
        <taxon>Lasiosphaeriaceae</taxon>
        <taxon>Cercophora</taxon>
    </lineage>
</organism>
<dbReference type="InterPro" id="IPR050441">
    <property type="entry name" value="RBM"/>
</dbReference>
<gene>
    <name evidence="3" type="ORF">QBC41DRAFT_106225</name>
</gene>
<name>A0AA39ZFC4_9PEZI</name>
<evidence type="ECO:0000313" key="3">
    <source>
        <dbReference type="EMBL" id="KAK0669533.1"/>
    </source>
</evidence>
<dbReference type="InterPro" id="IPR012677">
    <property type="entry name" value="Nucleotide-bd_a/b_plait_sf"/>
</dbReference>
<evidence type="ECO:0000259" key="2">
    <source>
        <dbReference type="PROSITE" id="PS50102"/>
    </source>
</evidence>
<protein>
    <recommendedName>
        <fullName evidence="2">RRM domain-containing protein</fullName>
    </recommendedName>
</protein>
<proteinExistence type="predicted"/>
<dbReference type="EMBL" id="JAULSY010000041">
    <property type="protein sequence ID" value="KAK0669533.1"/>
    <property type="molecule type" value="Genomic_DNA"/>
</dbReference>
<sequence length="392" mass="43684">MVKSNRSFIVYKRDGSEILIDEGRKIMETFGTISSIEVIDDDMRERMDLPASVLVEYSSFSSEHTLNMAAALFPTHFIDMFDVRKRAARNNIDRDTDFLRQYDLDRRSVYVGGLPLTATEQEIFELFSEVGEVIKVNMVQRHSQDGALLRQFCFVEFDKIDTPAHAIATLDGTLIRGWNITVQRKQSKVAKTPLASRYIGKIEPAEHSQVHAFRDAQAAPRPHSFTGQIYNGPGSTLNALVAYNNSSSAYDQGYQSHHHMATHHHEAQQYQRYEPVSPPMPFIPGNGAAVGMSGMPVHPASVSPNFGHSFPVHPPGHTPPGMMSAWPVITNTPTRRQAMGPVAHYNGMGPGAHFNPAFGQAQMAAPDRSRAQVRRRSARHFYQPADADAVEE</sequence>
<keyword evidence="1" id="KW-0694">RNA-binding</keyword>
<dbReference type="GO" id="GO:0003723">
    <property type="term" value="F:RNA binding"/>
    <property type="evidence" value="ECO:0007669"/>
    <property type="project" value="UniProtKB-UniRule"/>
</dbReference>
<evidence type="ECO:0000256" key="1">
    <source>
        <dbReference type="PROSITE-ProRule" id="PRU00176"/>
    </source>
</evidence>
<dbReference type="Proteomes" id="UP001174997">
    <property type="component" value="Unassembled WGS sequence"/>
</dbReference>
<accession>A0AA39ZFC4</accession>
<evidence type="ECO:0000313" key="4">
    <source>
        <dbReference type="Proteomes" id="UP001174997"/>
    </source>
</evidence>
<dbReference type="PROSITE" id="PS50102">
    <property type="entry name" value="RRM"/>
    <property type="match status" value="1"/>
</dbReference>
<dbReference type="AlphaFoldDB" id="A0AA39ZFC4"/>
<dbReference type="SUPFAM" id="SSF54928">
    <property type="entry name" value="RNA-binding domain, RBD"/>
    <property type="match status" value="1"/>
</dbReference>
<dbReference type="Pfam" id="PF00076">
    <property type="entry name" value="RRM_1"/>
    <property type="match status" value="1"/>
</dbReference>
<dbReference type="CDD" id="cd00590">
    <property type="entry name" value="RRM_SF"/>
    <property type="match status" value="1"/>
</dbReference>
<dbReference type="SMART" id="SM00360">
    <property type="entry name" value="RRM"/>
    <property type="match status" value="1"/>
</dbReference>
<feature type="domain" description="RRM" evidence="2">
    <location>
        <begin position="107"/>
        <end position="187"/>
    </location>
</feature>